<feature type="region of interest" description="Disordered" evidence="1">
    <location>
        <begin position="29"/>
        <end position="97"/>
    </location>
</feature>
<dbReference type="AlphaFoldDB" id="X0TJN4"/>
<evidence type="ECO:0000313" key="3">
    <source>
        <dbReference type="EMBL" id="GAF93763.1"/>
    </source>
</evidence>
<dbReference type="EMBL" id="BARS01011790">
    <property type="protein sequence ID" value="GAF93763.1"/>
    <property type="molecule type" value="Genomic_DNA"/>
</dbReference>
<feature type="non-terminal residue" evidence="3">
    <location>
        <position position="253"/>
    </location>
</feature>
<dbReference type="InterPro" id="IPR017853">
    <property type="entry name" value="GH"/>
</dbReference>
<protein>
    <recommendedName>
        <fullName evidence="2">Glycoside hydrolase family 2 catalytic domain-containing protein</fullName>
    </recommendedName>
</protein>
<feature type="domain" description="Glycoside hydrolase family 2 catalytic" evidence="2">
    <location>
        <begin position="101"/>
        <end position="231"/>
    </location>
</feature>
<dbReference type="GO" id="GO:0004553">
    <property type="term" value="F:hydrolase activity, hydrolyzing O-glycosyl compounds"/>
    <property type="evidence" value="ECO:0007669"/>
    <property type="project" value="InterPro"/>
</dbReference>
<proteinExistence type="predicted"/>
<sequence>ETDEAILLKLNIGVATILRNDIENIEKSLKEENEELEDRWRDVSKEIKKETDETKEKFNLIKSKETKVSEDEEIKSTQAEEKPKPSESPKKESPLGSIPKISIKDRRIYVNDSLYYIKGVAYGINYPECPGGMRGYEKISPSIFKKDFKMMEEAGVNTIRTYEPIPDELLDLAYKHNIMVIENIIYPHSATLFDSDEELANLIDKAKEVVKDGKDHPAILMWSIWNDAPFTWGRKGNAVKRFGFEKVNNFLKE</sequence>
<comment type="caution">
    <text evidence="3">The sequence shown here is derived from an EMBL/GenBank/DDBJ whole genome shotgun (WGS) entry which is preliminary data.</text>
</comment>
<feature type="compositionally biased region" description="Basic and acidic residues" evidence="1">
    <location>
        <begin position="38"/>
        <end position="93"/>
    </location>
</feature>
<organism evidence="3">
    <name type="scientific">marine sediment metagenome</name>
    <dbReference type="NCBI Taxonomy" id="412755"/>
    <lineage>
        <taxon>unclassified sequences</taxon>
        <taxon>metagenomes</taxon>
        <taxon>ecological metagenomes</taxon>
    </lineage>
</organism>
<dbReference type="GO" id="GO:0005975">
    <property type="term" value="P:carbohydrate metabolic process"/>
    <property type="evidence" value="ECO:0007669"/>
    <property type="project" value="InterPro"/>
</dbReference>
<dbReference type="SUPFAM" id="SSF51445">
    <property type="entry name" value="(Trans)glycosidases"/>
    <property type="match status" value="1"/>
</dbReference>
<accession>X0TJN4</accession>
<reference evidence="3" key="1">
    <citation type="journal article" date="2014" name="Front. Microbiol.">
        <title>High frequency of phylogenetically diverse reductive dehalogenase-homologous genes in deep subseafloor sedimentary metagenomes.</title>
        <authorList>
            <person name="Kawai M."/>
            <person name="Futagami T."/>
            <person name="Toyoda A."/>
            <person name="Takaki Y."/>
            <person name="Nishi S."/>
            <person name="Hori S."/>
            <person name="Arai W."/>
            <person name="Tsubouchi T."/>
            <person name="Morono Y."/>
            <person name="Uchiyama I."/>
            <person name="Ito T."/>
            <person name="Fujiyama A."/>
            <person name="Inagaki F."/>
            <person name="Takami H."/>
        </authorList>
    </citation>
    <scope>NUCLEOTIDE SEQUENCE</scope>
    <source>
        <strain evidence="3">Expedition CK06-06</strain>
    </source>
</reference>
<gene>
    <name evidence="3" type="ORF">S01H1_21303</name>
</gene>
<name>X0TJN4_9ZZZZ</name>
<evidence type="ECO:0000259" key="2">
    <source>
        <dbReference type="Pfam" id="PF02836"/>
    </source>
</evidence>
<dbReference type="Pfam" id="PF02836">
    <property type="entry name" value="Glyco_hydro_2_C"/>
    <property type="match status" value="1"/>
</dbReference>
<evidence type="ECO:0000256" key="1">
    <source>
        <dbReference type="SAM" id="MobiDB-lite"/>
    </source>
</evidence>
<dbReference type="InterPro" id="IPR006103">
    <property type="entry name" value="Glyco_hydro_2_cat"/>
</dbReference>
<dbReference type="Gene3D" id="3.20.20.80">
    <property type="entry name" value="Glycosidases"/>
    <property type="match status" value="1"/>
</dbReference>
<feature type="non-terminal residue" evidence="3">
    <location>
        <position position="1"/>
    </location>
</feature>